<accession>A0A857J9M4</accession>
<dbReference type="GO" id="GO:0016616">
    <property type="term" value="F:oxidoreductase activity, acting on the CH-OH group of donors, NAD or NADP as acceptor"/>
    <property type="evidence" value="ECO:0007669"/>
    <property type="project" value="UniProtKB-ARBA"/>
</dbReference>
<dbReference type="Proteomes" id="UP000464787">
    <property type="component" value="Chromosome"/>
</dbReference>
<evidence type="ECO:0000256" key="2">
    <source>
        <dbReference type="ARBA" id="ARBA00023027"/>
    </source>
</evidence>
<evidence type="ECO:0000313" key="5">
    <source>
        <dbReference type="Proteomes" id="UP000464787"/>
    </source>
</evidence>
<keyword evidence="1" id="KW-0560">Oxidoreductase</keyword>
<proteinExistence type="predicted"/>
<dbReference type="GO" id="GO:0051287">
    <property type="term" value="F:NAD binding"/>
    <property type="evidence" value="ECO:0007669"/>
    <property type="project" value="InterPro"/>
</dbReference>
<reference evidence="4 5" key="1">
    <citation type="submission" date="2020-01" db="EMBL/GenBank/DDBJ databases">
        <title>Genome sequencing of strain KACC 21265.</title>
        <authorList>
            <person name="Heo J."/>
            <person name="Kim S.-J."/>
            <person name="Kim J.-S."/>
            <person name="Hong S.-B."/>
            <person name="Kwon S.-W."/>
        </authorList>
    </citation>
    <scope>NUCLEOTIDE SEQUENCE [LARGE SCALE GENOMIC DNA]</scope>
    <source>
        <strain evidence="4 5">KACC 21265</strain>
    </source>
</reference>
<evidence type="ECO:0000256" key="1">
    <source>
        <dbReference type="ARBA" id="ARBA00023002"/>
    </source>
</evidence>
<dbReference type="InterPro" id="IPR029752">
    <property type="entry name" value="D-isomer_DH_CS1"/>
</dbReference>
<name>A0A857J9M4_9BURK</name>
<dbReference type="InterPro" id="IPR006140">
    <property type="entry name" value="D-isomer_DH_NAD-bd"/>
</dbReference>
<organism evidence="4 5">
    <name type="scientific">Xylophilus rhododendri</name>
    <dbReference type="NCBI Taxonomy" id="2697032"/>
    <lineage>
        <taxon>Bacteria</taxon>
        <taxon>Pseudomonadati</taxon>
        <taxon>Pseudomonadota</taxon>
        <taxon>Betaproteobacteria</taxon>
        <taxon>Burkholderiales</taxon>
        <taxon>Xylophilus</taxon>
    </lineage>
</organism>
<keyword evidence="2" id="KW-0520">NAD</keyword>
<dbReference type="EMBL" id="CP047650">
    <property type="protein sequence ID" value="QHI99455.1"/>
    <property type="molecule type" value="Genomic_DNA"/>
</dbReference>
<dbReference type="SUPFAM" id="SSF51735">
    <property type="entry name" value="NAD(P)-binding Rossmann-fold domains"/>
    <property type="match status" value="1"/>
</dbReference>
<sequence length="312" mass="33892">MTQAAPTRIALCCSHVEGATWEAQLRSALPDTAISTWPKADPEARCAIVWSPTQAFLDAHPALEVIFNMGAGVDALLRLQLPPQARIVRIEDGGMAVQMADYVCHAVLRHFREFDVYAGSAAAGQWAPRKPRFRQDFPVGVMGLGALGRRVAESVAAFDFPVLGWSQSPKQIEGVTCLHGADQFDRFLQGTRILVNMLPLTPDTQDIMRRDTLSRLLPGAYVINVARGAHLVEDDLLALLDSGHIAGATLDVTREEPLPAGHPFWQRREIALTPHIAAQTVVQEAIAQIAAKVQAGFDRADLPGAVDPSRGY</sequence>
<keyword evidence="5" id="KW-1185">Reference proteome</keyword>
<dbReference type="Pfam" id="PF02826">
    <property type="entry name" value="2-Hacid_dh_C"/>
    <property type="match status" value="1"/>
</dbReference>
<gene>
    <name evidence="4" type="ORF">GT347_16610</name>
</gene>
<dbReference type="RefSeq" id="WP_160553268.1">
    <property type="nucleotide sequence ID" value="NZ_CP047650.1"/>
</dbReference>
<dbReference type="AlphaFoldDB" id="A0A857J9M4"/>
<dbReference type="Gene3D" id="3.40.50.720">
    <property type="entry name" value="NAD(P)-binding Rossmann-like Domain"/>
    <property type="match status" value="2"/>
</dbReference>
<evidence type="ECO:0000313" key="4">
    <source>
        <dbReference type="EMBL" id="QHI99455.1"/>
    </source>
</evidence>
<dbReference type="CDD" id="cd12164">
    <property type="entry name" value="GDH_like_2"/>
    <property type="match status" value="1"/>
</dbReference>
<dbReference type="KEGG" id="xyk:GT347_16610"/>
<dbReference type="PANTHER" id="PTHR43333">
    <property type="entry name" value="2-HACID_DH_C DOMAIN-CONTAINING PROTEIN"/>
    <property type="match status" value="1"/>
</dbReference>
<keyword evidence="4" id="KW-0670">Pyruvate</keyword>
<dbReference type="PANTHER" id="PTHR43333:SF1">
    <property type="entry name" value="D-ISOMER SPECIFIC 2-HYDROXYACID DEHYDROGENASE NAD-BINDING DOMAIN-CONTAINING PROTEIN"/>
    <property type="match status" value="1"/>
</dbReference>
<feature type="domain" description="D-isomer specific 2-hydroxyacid dehydrogenase NAD-binding" evidence="3">
    <location>
        <begin position="106"/>
        <end position="277"/>
    </location>
</feature>
<protein>
    <submittedName>
        <fullName evidence="4">Glyoxylate/hydroxypyruvate reductase A</fullName>
    </submittedName>
</protein>
<dbReference type="InterPro" id="IPR036291">
    <property type="entry name" value="NAD(P)-bd_dom_sf"/>
</dbReference>
<evidence type="ECO:0000259" key="3">
    <source>
        <dbReference type="Pfam" id="PF02826"/>
    </source>
</evidence>
<dbReference type="PROSITE" id="PS00065">
    <property type="entry name" value="D_2_HYDROXYACID_DH_1"/>
    <property type="match status" value="1"/>
</dbReference>